<protein>
    <submittedName>
        <fullName evidence="1">Uncharacterized protein</fullName>
    </submittedName>
</protein>
<evidence type="ECO:0000313" key="1">
    <source>
        <dbReference type="EMBL" id="KAH7904967.1"/>
    </source>
</evidence>
<accession>A0ACB7ZWD2</accession>
<name>A0ACB7ZWD2_9AGAM</name>
<reference evidence="1" key="1">
    <citation type="journal article" date="2021" name="New Phytol.">
        <title>Evolutionary innovations through gain and loss of genes in the ectomycorrhizal Boletales.</title>
        <authorList>
            <person name="Wu G."/>
            <person name="Miyauchi S."/>
            <person name="Morin E."/>
            <person name="Kuo A."/>
            <person name="Drula E."/>
            <person name="Varga T."/>
            <person name="Kohler A."/>
            <person name="Feng B."/>
            <person name="Cao Y."/>
            <person name="Lipzen A."/>
            <person name="Daum C."/>
            <person name="Hundley H."/>
            <person name="Pangilinan J."/>
            <person name="Johnson J."/>
            <person name="Barry K."/>
            <person name="LaButti K."/>
            <person name="Ng V."/>
            <person name="Ahrendt S."/>
            <person name="Min B."/>
            <person name="Choi I.G."/>
            <person name="Park H."/>
            <person name="Plett J.M."/>
            <person name="Magnuson J."/>
            <person name="Spatafora J.W."/>
            <person name="Nagy L.G."/>
            <person name="Henrissat B."/>
            <person name="Grigoriev I.V."/>
            <person name="Yang Z.L."/>
            <person name="Xu J."/>
            <person name="Martin F.M."/>
        </authorList>
    </citation>
    <scope>NUCLEOTIDE SEQUENCE</scope>
    <source>
        <strain evidence="1">ATCC 28755</strain>
    </source>
</reference>
<feature type="non-terminal residue" evidence="1">
    <location>
        <position position="1"/>
    </location>
</feature>
<comment type="caution">
    <text evidence="1">The sequence shown here is derived from an EMBL/GenBank/DDBJ whole genome shotgun (WGS) entry which is preliminary data.</text>
</comment>
<dbReference type="EMBL" id="MU268310">
    <property type="protein sequence ID" value="KAH7904967.1"/>
    <property type="molecule type" value="Genomic_DNA"/>
</dbReference>
<evidence type="ECO:0000313" key="2">
    <source>
        <dbReference type="Proteomes" id="UP000790377"/>
    </source>
</evidence>
<sequence>EAKLLERFPLQWAEEYVAEDPLTIVDSGGIILLWYLPQVLTGDIMVELLRCQLQQSIGKKPGGTWQQNADYFQEGKVLPTGSVSLSPQWFQQGHDLDSPEVSLLLKHGAKDNGARPWLSHMAWINSFTAATLYVMHPNLYKAGREVMVKFGQELDLTTDLDGLEELLPVWGSVFNAVSVISNRETPLHRD</sequence>
<feature type="non-terminal residue" evidence="1">
    <location>
        <position position="190"/>
    </location>
</feature>
<keyword evidence="2" id="KW-1185">Reference proteome</keyword>
<dbReference type="Proteomes" id="UP000790377">
    <property type="component" value="Unassembled WGS sequence"/>
</dbReference>
<proteinExistence type="predicted"/>
<organism evidence="1 2">
    <name type="scientific">Hygrophoropsis aurantiaca</name>
    <dbReference type="NCBI Taxonomy" id="72124"/>
    <lineage>
        <taxon>Eukaryota</taxon>
        <taxon>Fungi</taxon>
        <taxon>Dikarya</taxon>
        <taxon>Basidiomycota</taxon>
        <taxon>Agaricomycotina</taxon>
        <taxon>Agaricomycetes</taxon>
        <taxon>Agaricomycetidae</taxon>
        <taxon>Boletales</taxon>
        <taxon>Coniophorineae</taxon>
        <taxon>Hygrophoropsidaceae</taxon>
        <taxon>Hygrophoropsis</taxon>
    </lineage>
</organism>
<gene>
    <name evidence="1" type="ORF">BJ138DRAFT_984935</name>
</gene>